<evidence type="ECO:0000256" key="3">
    <source>
        <dbReference type="ARBA" id="ARBA00022801"/>
    </source>
</evidence>
<evidence type="ECO:0000256" key="4">
    <source>
        <dbReference type="PIRSR" id="PIRSR001112-1"/>
    </source>
</evidence>
<dbReference type="PIRSF" id="PIRSF001112">
    <property type="entry name" value="Epoxide_hydrolase"/>
    <property type="match status" value="1"/>
</dbReference>
<proteinExistence type="inferred from homology"/>
<dbReference type="InterPro" id="IPR000639">
    <property type="entry name" value="Epox_hydrolase-like"/>
</dbReference>
<feature type="active site" description="Nucleophile" evidence="4">
    <location>
        <position position="181"/>
    </location>
</feature>
<dbReference type="Pfam" id="PF06441">
    <property type="entry name" value="EHN"/>
    <property type="match status" value="1"/>
</dbReference>
<evidence type="ECO:0000256" key="1">
    <source>
        <dbReference type="ARBA" id="ARBA00010088"/>
    </source>
</evidence>
<protein>
    <submittedName>
        <fullName evidence="6">Epoxide hydrolase</fullName>
    </submittedName>
</protein>
<evidence type="ECO:0000259" key="5">
    <source>
        <dbReference type="Pfam" id="PF06441"/>
    </source>
</evidence>
<dbReference type="InterPro" id="IPR016292">
    <property type="entry name" value="Epoxide_hydrolase"/>
</dbReference>
<evidence type="ECO:0000256" key="2">
    <source>
        <dbReference type="ARBA" id="ARBA00022797"/>
    </source>
</evidence>
<sequence>MHRDSEIHPFRIDIPQADIDDLRERLARTRWPAQLPGGDWVRGVPVAYLQRLAAHWQHQYDWRRCEAHLNSRPQFTTRIDGQTIHFVHVRSPEPDAQPLLLLHGWPGSFAEFDRVVGALSDPRRHGGDPSQAFHLVIPSIPGHGFSMPLADAGWNHGRCARALAALMQRLGYTRYGVQGGDVGAFIAVELGRIDSEHARGVHCNALVTFPSGDPAELEGLTASEQQRLDRLQNFRDRMMGFAHIQGTRPQTLSYGLHDSPVGQLAWIVEKFKEWTDPAAALPEDAVGLDALLDNVSLYWFTGTSGPSANLYYEAFNDPSAWAPRPRGTVPMAVAVSLTQDVAVRRLAERDNNIVRWTELARGGHFLATEAPMALAVDLREFFGSLS</sequence>
<organism evidence="6 7">
    <name type="scientific">Sorangium cellulosum</name>
    <name type="common">Polyangium cellulosum</name>
    <dbReference type="NCBI Taxonomy" id="56"/>
    <lineage>
        <taxon>Bacteria</taxon>
        <taxon>Pseudomonadati</taxon>
        <taxon>Myxococcota</taxon>
        <taxon>Polyangia</taxon>
        <taxon>Polyangiales</taxon>
        <taxon>Polyangiaceae</taxon>
        <taxon>Sorangium</taxon>
    </lineage>
</organism>
<accession>A0A150R896</accession>
<dbReference type="InterPro" id="IPR029058">
    <property type="entry name" value="AB_hydrolase_fold"/>
</dbReference>
<evidence type="ECO:0000313" key="6">
    <source>
        <dbReference type="EMBL" id="KYF76524.1"/>
    </source>
</evidence>
<comment type="caution">
    <text evidence="6">The sequence shown here is derived from an EMBL/GenBank/DDBJ whole genome shotgun (WGS) entry which is preliminary data.</text>
</comment>
<feature type="active site" description="Proton donor" evidence="4">
    <location>
        <position position="311"/>
    </location>
</feature>
<dbReference type="Proteomes" id="UP000075635">
    <property type="component" value="Unassembled WGS sequence"/>
</dbReference>
<keyword evidence="2" id="KW-0058">Aromatic hydrocarbons catabolism</keyword>
<dbReference type="Gene3D" id="3.40.50.1820">
    <property type="entry name" value="alpha/beta hydrolase"/>
    <property type="match status" value="1"/>
</dbReference>
<dbReference type="SUPFAM" id="SSF53474">
    <property type="entry name" value="alpha/beta-Hydrolases"/>
    <property type="match status" value="1"/>
</dbReference>
<dbReference type="InterPro" id="IPR010497">
    <property type="entry name" value="Epoxide_hydro_N"/>
</dbReference>
<dbReference type="GO" id="GO:0004301">
    <property type="term" value="F:epoxide hydrolase activity"/>
    <property type="evidence" value="ECO:0007669"/>
    <property type="project" value="TreeGrafter"/>
</dbReference>
<feature type="active site" description="Proton acceptor" evidence="4">
    <location>
        <position position="364"/>
    </location>
</feature>
<dbReference type="PANTHER" id="PTHR21661:SF35">
    <property type="entry name" value="EPOXIDE HYDROLASE"/>
    <property type="match status" value="1"/>
</dbReference>
<evidence type="ECO:0000313" key="7">
    <source>
        <dbReference type="Proteomes" id="UP000075635"/>
    </source>
</evidence>
<reference evidence="6 7" key="1">
    <citation type="submission" date="2014-02" db="EMBL/GenBank/DDBJ databases">
        <title>The small core and large imbalanced accessory genome model reveals a collaborative survival strategy of Sorangium cellulosum strains in nature.</title>
        <authorList>
            <person name="Han K."/>
            <person name="Peng R."/>
            <person name="Blom J."/>
            <person name="Li Y.-Z."/>
        </authorList>
    </citation>
    <scope>NUCLEOTIDE SEQUENCE [LARGE SCALE GENOMIC DNA]</scope>
    <source>
        <strain evidence="6 7">So0011-07</strain>
    </source>
</reference>
<dbReference type="GO" id="GO:0097176">
    <property type="term" value="P:epoxide metabolic process"/>
    <property type="evidence" value="ECO:0007669"/>
    <property type="project" value="TreeGrafter"/>
</dbReference>
<dbReference type="PANTHER" id="PTHR21661">
    <property type="entry name" value="EPOXIDE HYDROLASE 1-RELATED"/>
    <property type="match status" value="1"/>
</dbReference>
<dbReference type="PRINTS" id="PR00412">
    <property type="entry name" value="EPOXHYDRLASE"/>
</dbReference>
<dbReference type="EMBL" id="JEMB01003003">
    <property type="protein sequence ID" value="KYF76524.1"/>
    <property type="molecule type" value="Genomic_DNA"/>
</dbReference>
<feature type="domain" description="Epoxide hydrolase N-terminal" evidence="5">
    <location>
        <begin position="7"/>
        <end position="112"/>
    </location>
</feature>
<name>A0A150R896_SORCE</name>
<comment type="similarity">
    <text evidence="1">Belongs to the peptidase S33 family.</text>
</comment>
<gene>
    <name evidence="6" type="ORF">BE17_23070</name>
</gene>
<keyword evidence="3 6" id="KW-0378">Hydrolase</keyword>
<dbReference type="AlphaFoldDB" id="A0A150R896"/>